<comment type="similarity">
    <text evidence="9 10 11 12">Belongs to the peptidase S16 family.</text>
</comment>
<evidence type="ECO:0000256" key="2">
    <source>
        <dbReference type="ARBA" id="ARBA00022490"/>
    </source>
</evidence>
<keyword evidence="6 9" id="KW-0720">Serine protease</keyword>
<dbReference type="Gene3D" id="1.20.58.1480">
    <property type="match status" value="1"/>
</dbReference>
<feature type="coiled-coil region" evidence="13">
    <location>
        <begin position="219"/>
        <end position="246"/>
    </location>
</feature>
<keyword evidence="2 9" id="KW-0963">Cytoplasm</keyword>
<evidence type="ECO:0000256" key="6">
    <source>
        <dbReference type="ARBA" id="ARBA00022825"/>
    </source>
</evidence>
<evidence type="ECO:0000259" key="15">
    <source>
        <dbReference type="PROSITE" id="PS51787"/>
    </source>
</evidence>
<keyword evidence="4 9" id="KW-0547">Nucleotide-binding</keyword>
<proteinExistence type="evidence at transcript level"/>
<dbReference type="InterPro" id="IPR008269">
    <property type="entry name" value="Lon_proteolytic"/>
</dbReference>
<dbReference type="InterPro" id="IPR003593">
    <property type="entry name" value="AAA+_ATPase"/>
</dbReference>
<feature type="active site" evidence="9 11">
    <location>
        <position position="748"/>
    </location>
</feature>
<evidence type="ECO:0000313" key="17">
    <source>
        <dbReference type="Proteomes" id="UP000679126"/>
    </source>
</evidence>
<comment type="induction">
    <text evidence="9">By heat shock.</text>
</comment>
<dbReference type="InterPro" id="IPR003959">
    <property type="entry name" value="ATPase_AAA_core"/>
</dbReference>
<dbReference type="Pfam" id="PF05362">
    <property type="entry name" value="Lon_C"/>
    <property type="match status" value="1"/>
</dbReference>
<evidence type="ECO:0000256" key="13">
    <source>
        <dbReference type="SAM" id="Coils"/>
    </source>
</evidence>
<dbReference type="Gene3D" id="3.30.230.10">
    <property type="match status" value="1"/>
</dbReference>
<dbReference type="NCBIfam" id="TIGR00763">
    <property type="entry name" value="lon"/>
    <property type="match status" value="1"/>
</dbReference>
<reference evidence="17" key="1">
    <citation type="submission" date="2021-03" db="EMBL/GenBank/DDBJ databases">
        <title>Assistant Professor.</title>
        <authorList>
            <person name="Huq M.A."/>
        </authorList>
    </citation>
    <scope>NUCLEOTIDE SEQUENCE [LARGE SCALE GENOMIC DNA]</scope>
    <source>
        <strain evidence="17">MAH-28</strain>
    </source>
</reference>
<dbReference type="InterPro" id="IPR027543">
    <property type="entry name" value="Lon_bac"/>
</dbReference>
<comment type="subunit">
    <text evidence="9 10">Homohexamer. Organized in a ring with a central cavity.</text>
</comment>
<dbReference type="Gene3D" id="2.30.130.40">
    <property type="entry name" value="LON domain-like"/>
    <property type="match status" value="1"/>
</dbReference>
<evidence type="ECO:0000256" key="5">
    <source>
        <dbReference type="ARBA" id="ARBA00022801"/>
    </source>
</evidence>
<evidence type="ECO:0000256" key="12">
    <source>
        <dbReference type="RuleBase" id="RU000591"/>
    </source>
</evidence>
<dbReference type="PANTHER" id="PTHR10046">
    <property type="entry name" value="ATP DEPENDENT LON PROTEASE FAMILY MEMBER"/>
    <property type="match status" value="1"/>
</dbReference>
<dbReference type="PROSITE" id="PS51786">
    <property type="entry name" value="LON_PROTEOLYTIC"/>
    <property type="match status" value="1"/>
</dbReference>
<organism evidence="16 17">
    <name type="scientific">Chitinophaga chungangae</name>
    <dbReference type="NCBI Taxonomy" id="2821488"/>
    <lineage>
        <taxon>Bacteria</taxon>
        <taxon>Pseudomonadati</taxon>
        <taxon>Bacteroidota</taxon>
        <taxon>Chitinophagia</taxon>
        <taxon>Chitinophagales</taxon>
        <taxon>Chitinophagaceae</taxon>
        <taxon>Chitinophaga</taxon>
    </lineage>
</organism>
<comment type="caution">
    <text evidence="16">The sequence shown here is derived from an EMBL/GenBank/DDBJ whole genome shotgun (WGS) entry which is preliminary data.</text>
</comment>
<evidence type="ECO:0000256" key="4">
    <source>
        <dbReference type="ARBA" id="ARBA00022741"/>
    </source>
</evidence>
<dbReference type="HAMAP" id="MF_01973">
    <property type="entry name" value="lon_bact"/>
    <property type="match status" value="1"/>
</dbReference>
<dbReference type="PRINTS" id="PR00830">
    <property type="entry name" value="ENDOLAPTASE"/>
</dbReference>
<dbReference type="InterPro" id="IPR004815">
    <property type="entry name" value="Lon_bac/euk-typ"/>
</dbReference>
<sequence length="800" mass="89639">MNNFFLGNTEEEMEFMPIIPLNEDGEGQEEDKIPEELALLPLRNTVLFPGVVLPITVGRDKSIKAVNDAYKTDKMIGVVAQKDSNIEEPGITDLSDVGTVAKIVKMIKMPDGGTTIIIQGRKRFKIKSILTEDPYFKASYELLSDEVEENDSEFDAYVSSIKDLAAQIIQLSPNIPSEASIILKNIENAPFLIHFVSSNLNSDVKDKQQLLEINNLRVRAELLMKLLQVELQLAELKNKINNKTKADLDKQQREYFLQQQMKSIKEELGGDSNDREVKEMQRKAELKKWPEAAKELFTKGIEKLERMHPSTPDYSVVYNHLDLMLDLPWNEFTKDSYDLKKAKKVLDADHYGMDRIKERILEYLAVLKLKGDMKSPILCFVGPPGIGKTSLGRSIANAIGRKYARLSLGGLHDESEIRGHRKTYIGAMAGRILQTIRKIKSGNPVMILDEIDKIGNDFRGDPASALLEVLDPEQNSTFYDNYLELEYDLSKVLFIATANNINAIPIALRDRLEIIDLSGYSIEEKVEIAKRHLLPKQKDAHGLGDYKFTFANKVIEKVIADYTRESGVRELDRQFAAIMRSLAKDVAMGVKLKDTVSEERVAKALGKQKYSNEIYKTGNPSGVAVGLAWTYVGGDILFIESSLSEGKGELKLTGNLGNVMKESAVTALSYLQANAPSYKIDPKMFREKTIHVHVPEGAVPKDGPSAGVTMLTALASSYTGRRVKPYLAMTGEITLRGQVLPVGGIKEKILAAKRAGIKEVILCWQNEKDIQDINPDYIKGLKFHYVKEMNQVLETALLKR</sequence>
<dbReference type="Gene3D" id="3.40.50.300">
    <property type="entry name" value="P-loop containing nucleotide triphosphate hydrolases"/>
    <property type="match status" value="1"/>
</dbReference>
<dbReference type="InterPro" id="IPR008268">
    <property type="entry name" value="Peptidase_S16_AS"/>
</dbReference>
<feature type="domain" description="Lon proteolytic" evidence="14">
    <location>
        <begin position="618"/>
        <end position="799"/>
    </location>
</feature>
<dbReference type="Pfam" id="PF02190">
    <property type="entry name" value="LON_substr_bdg"/>
    <property type="match status" value="1"/>
</dbReference>
<dbReference type="InterPro" id="IPR027417">
    <property type="entry name" value="P-loop_NTPase"/>
</dbReference>
<dbReference type="CDD" id="cd19500">
    <property type="entry name" value="RecA-like_Lon"/>
    <property type="match status" value="1"/>
</dbReference>
<dbReference type="Pfam" id="PF22667">
    <property type="entry name" value="Lon_lid"/>
    <property type="match status" value="1"/>
</dbReference>
<dbReference type="PROSITE" id="PS51787">
    <property type="entry name" value="LON_N"/>
    <property type="match status" value="1"/>
</dbReference>
<dbReference type="SMART" id="SM00382">
    <property type="entry name" value="AAA"/>
    <property type="match status" value="1"/>
</dbReference>
<dbReference type="SUPFAM" id="SSF88697">
    <property type="entry name" value="PUA domain-like"/>
    <property type="match status" value="1"/>
</dbReference>
<dbReference type="InterPro" id="IPR054594">
    <property type="entry name" value="Lon_lid"/>
</dbReference>
<evidence type="ECO:0000256" key="3">
    <source>
        <dbReference type="ARBA" id="ARBA00022670"/>
    </source>
</evidence>
<dbReference type="EC" id="3.4.21.53" evidence="9 10"/>
<comment type="catalytic activity">
    <reaction evidence="9 10 11">
        <text>Hydrolysis of proteins in presence of ATP.</text>
        <dbReference type="EC" id="3.4.21.53"/>
    </reaction>
</comment>
<feature type="domain" description="Lon N-terminal" evidence="15">
    <location>
        <begin position="37"/>
        <end position="231"/>
    </location>
</feature>
<dbReference type="SUPFAM" id="SSF52540">
    <property type="entry name" value="P-loop containing nucleoside triphosphate hydrolases"/>
    <property type="match status" value="1"/>
</dbReference>
<protein>
    <recommendedName>
        <fullName evidence="9 10">Lon protease</fullName>
        <ecNumber evidence="9 10">3.4.21.53</ecNumber>
    </recommendedName>
    <alternativeName>
        <fullName evidence="9">ATP-dependent protease La</fullName>
    </alternativeName>
</protein>
<dbReference type="EMBL" id="JAGHKP010000006">
    <property type="protein sequence ID" value="MBO9155416.1"/>
    <property type="molecule type" value="Genomic_DNA"/>
</dbReference>
<dbReference type="InterPro" id="IPR014721">
    <property type="entry name" value="Ribsml_uS5_D2-typ_fold_subgr"/>
</dbReference>
<evidence type="ECO:0000256" key="1">
    <source>
        <dbReference type="ARBA" id="ARBA00004496"/>
    </source>
</evidence>
<evidence type="ECO:0000256" key="8">
    <source>
        <dbReference type="ARBA" id="ARBA00023016"/>
    </source>
</evidence>
<accession>A0ABS3YL33</accession>
<dbReference type="Gene3D" id="1.10.8.60">
    <property type="match status" value="1"/>
</dbReference>
<keyword evidence="3 9" id="KW-0645">Protease</keyword>
<keyword evidence="8 9" id="KW-0346">Stress response</keyword>
<dbReference type="Proteomes" id="UP000679126">
    <property type="component" value="Unassembled WGS sequence"/>
</dbReference>
<dbReference type="Pfam" id="PF00004">
    <property type="entry name" value="AAA"/>
    <property type="match status" value="1"/>
</dbReference>
<evidence type="ECO:0000313" key="16">
    <source>
        <dbReference type="EMBL" id="MBO9155416.1"/>
    </source>
</evidence>
<dbReference type="SMART" id="SM00464">
    <property type="entry name" value="LON"/>
    <property type="match status" value="1"/>
</dbReference>
<dbReference type="PROSITE" id="PS01046">
    <property type="entry name" value="LON_SER"/>
    <property type="match status" value="1"/>
</dbReference>
<keyword evidence="7 9" id="KW-0067">ATP-binding</keyword>
<name>A0ABS3YL33_9BACT</name>
<dbReference type="SUPFAM" id="SSF54211">
    <property type="entry name" value="Ribosomal protein S5 domain 2-like"/>
    <property type="match status" value="1"/>
</dbReference>
<comment type="function">
    <text evidence="9">ATP-dependent serine protease that mediates the selective degradation of mutant and abnormal proteins as well as certain short-lived regulatory proteins. Required for cellular homeostasis and for survival from DNA damage and developmental changes induced by stress. Degrades polypeptides processively to yield small peptide fragments that are 5 to 10 amino acids long. Binds to DNA in a double-stranded, site-specific manner.</text>
</comment>
<dbReference type="RefSeq" id="WP_209148678.1">
    <property type="nucleotide sequence ID" value="NZ_JAGHKP010000006.1"/>
</dbReference>
<feature type="binding site" evidence="9">
    <location>
        <begin position="382"/>
        <end position="389"/>
    </location>
    <ligand>
        <name>ATP</name>
        <dbReference type="ChEBI" id="CHEBI:30616"/>
    </ligand>
</feature>
<dbReference type="GO" id="GO:0004252">
    <property type="term" value="F:serine-type endopeptidase activity"/>
    <property type="evidence" value="ECO:0007669"/>
    <property type="project" value="UniProtKB-EC"/>
</dbReference>
<comment type="subcellular location">
    <subcellularLocation>
        <location evidence="1 9 10">Cytoplasm</location>
    </subcellularLocation>
</comment>
<keyword evidence="5 9" id="KW-0378">Hydrolase</keyword>
<dbReference type="InterPro" id="IPR027065">
    <property type="entry name" value="Lon_Prtase"/>
</dbReference>
<evidence type="ECO:0000256" key="7">
    <source>
        <dbReference type="ARBA" id="ARBA00022840"/>
    </source>
</evidence>
<evidence type="ECO:0000256" key="11">
    <source>
        <dbReference type="PROSITE-ProRule" id="PRU01122"/>
    </source>
</evidence>
<keyword evidence="17" id="KW-1185">Reference proteome</keyword>
<feature type="active site" evidence="9 11">
    <location>
        <position position="705"/>
    </location>
</feature>
<gene>
    <name evidence="9 16" type="primary">lon</name>
    <name evidence="16" type="ORF">J7I43_24520</name>
</gene>
<dbReference type="InterPro" id="IPR046336">
    <property type="entry name" value="Lon_prtase_N_sf"/>
</dbReference>
<dbReference type="InterPro" id="IPR003111">
    <property type="entry name" value="Lon_prtase_N"/>
</dbReference>
<keyword evidence="13" id="KW-0175">Coiled coil</keyword>
<evidence type="ECO:0000256" key="9">
    <source>
        <dbReference type="HAMAP-Rule" id="MF_01973"/>
    </source>
</evidence>
<dbReference type="InterPro" id="IPR015947">
    <property type="entry name" value="PUA-like_sf"/>
</dbReference>
<evidence type="ECO:0000259" key="14">
    <source>
        <dbReference type="PROSITE" id="PS51786"/>
    </source>
</evidence>
<dbReference type="PIRSF" id="PIRSF001174">
    <property type="entry name" value="Lon_proteas"/>
    <property type="match status" value="1"/>
</dbReference>
<dbReference type="Gene3D" id="1.20.5.5270">
    <property type="match status" value="1"/>
</dbReference>
<dbReference type="InterPro" id="IPR020568">
    <property type="entry name" value="Ribosomal_Su5_D2-typ_SF"/>
</dbReference>
<evidence type="ECO:0000256" key="10">
    <source>
        <dbReference type="PIRNR" id="PIRNR001174"/>
    </source>
</evidence>